<dbReference type="EMBL" id="JAQAGZ010000007">
    <property type="protein sequence ID" value="MCZ8513259.1"/>
    <property type="molecule type" value="Genomic_DNA"/>
</dbReference>
<keyword evidence="4" id="KW-1185">Reference proteome</keyword>
<evidence type="ECO:0000313" key="4">
    <source>
        <dbReference type="Proteomes" id="UP001527882"/>
    </source>
</evidence>
<evidence type="ECO:0000313" key="3">
    <source>
        <dbReference type="EMBL" id="MCZ8513259.1"/>
    </source>
</evidence>
<gene>
    <name evidence="3" type="ORF">O9H85_12655</name>
</gene>
<dbReference type="Gene3D" id="3.40.50.720">
    <property type="entry name" value="NAD(P)-binding Rossmann-like Domain"/>
    <property type="match status" value="1"/>
</dbReference>
<dbReference type="PANTHER" id="PTHR48106:SF18">
    <property type="entry name" value="QUINONE OXIDOREDUCTASE PIG3"/>
    <property type="match status" value="1"/>
</dbReference>
<protein>
    <submittedName>
        <fullName evidence="3">Zinc-binding dehydrogenase</fullName>
    </submittedName>
</protein>
<sequence length="185" mass="20505">MLLELGRLAGLVMFGTVSPAKHSVVSAYGAVPIDYRTEDFVRVLEDQAPGGIDAVFDPIGGPNWERSIRTLGAGGRFIGYGYTSALGQGNSEEWVKEWSSPAAKRVTENGQSIQLYSITSWKKERPDWFMEDAGQVLDLLREGRIRPLIYRRIPLREAAEAHRLLEGSQAAGKVVLVHVHDEVEE</sequence>
<keyword evidence="1" id="KW-0521">NADP</keyword>
<dbReference type="PANTHER" id="PTHR48106">
    <property type="entry name" value="QUINONE OXIDOREDUCTASE PIG3-RELATED"/>
    <property type="match status" value="1"/>
</dbReference>
<comment type="caution">
    <text evidence="3">The sequence shown here is derived from an EMBL/GenBank/DDBJ whole genome shotgun (WGS) entry which is preliminary data.</text>
</comment>
<dbReference type="RefSeq" id="WP_269881749.1">
    <property type="nucleotide sequence ID" value="NZ_JAQAGZ010000007.1"/>
</dbReference>
<organism evidence="3 4">
    <name type="scientific">Paenibacillus gyeongsangnamensis</name>
    <dbReference type="NCBI Taxonomy" id="3388067"/>
    <lineage>
        <taxon>Bacteria</taxon>
        <taxon>Bacillati</taxon>
        <taxon>Bacillota</taxon>
        <taxon>Bacilli</taxon>
        <taxon>Bacillales</taxon>
        <taxon>Paenibacillaceae</taxon>
        <taxon>Paenibacillus</taxon>
    </lineage>
</organism>
<name>A0ABT4Q8Q2_9BACL</name>
<accession>A0ABT4Q8Q2</accession>
<proteinExistence type="predicted"/>
<dbReference type="SUPFAM" id="SSF51735">
    <property type="entry name" value="NAD(P)-binding Rossmann-fold domains"/>
    <property type="match status" value="1"/>
</dbReference>
<dbReference type="Proteomes" id="UP001527882">
    <property type="component" value="Unassembled WGS sequence"/>
</dbReference>
<evidence type="ECO:0000256" key="1">
    <source>
        <dbReference type="ARBA" id="ARBA00022857"/>
    </source>
</evidence>
<dbReference type="Gene3D" id="3.90.180.10">
    <property type="entry name" value="Medium-chain alcohol dehydrogenases, catalytic domain"/>
    <property type="match status" value="1"/>
</dbReference>
<reference evidence="3 4" key="1">
    <citation type="submission" date="2022-12" db="EMBL/GenBank/DDBJ databases">
        <title>Draft genome sequence of Paenibacillus sp. dW9.</title>
        <authorList>
            <person name="Choi E.-W."/>
            <person name="Kim D.-U."/>
        </authorList>
    </citation>
    <scope>NUCLEOTIDE SEQUENCE [LARGE SCALE GENOMIC DNA]</scope>
    <source>
        <strain evidence="4">dW9</strain>
    </source>
</reference>
<keyword evidence="2" id="KW-0560">Oxidoreductase</keyword>
<dbReference type="Pfam" id="PF13602">
    <property type="entry name" value="ADH_zinc_N_2"/>
    <property type="match status" value="1"/>
</dbReference>
<evidence type="ECO:0000256" key="2">
    <source>
        <dbReference type="ARBA" id="ARBA00023002"/>
    </source>
</evidence>
<dbReference type="InterPro" id="IPR036291">
    <property type="entry name" value="NAD(P)-bd_dom_sf"/>
</dbReference>